<reference evidence="9" key="2">
    <citation type="journal article" date="2015" name="J. Proteomics">
        <title>Sexual differences in the sialomes of the zebra tick, Rhipicephalus pulchellus.</title>
        <authorList>
            <person name="Tan A.W."/>
            <person name="Francischetti I.M."/>
            <person name="Slovak M."/>
            <person name="Kini R.M."/>
            <person name="Ribeiro J.M."/>
        </authorList>
    </citation>
    <scope>NUCLEOTIDE SEQUENCE</scope>
    <source>
        <tissue evidence="9">Salivary gland</tissue>
    </source>
</reference>
<dbReference type="InterPro" id="IPR001356">
    <property type="entry name" value="HD"/>
</dbReference>
<keyword evidence="2 5" id="KW-0238">DNA-binding</keyword>
<evidence type="ECO:0000313" key="9">
    <source>
        <dbReference type="EMBL" id="JAA62352.1"/>
    </source>
</evidence>
<dbReference type="Gene3D" id="1.10.10.60">
    <property type="entry name" value="Homeodomain-like"/>
    <property type="match status" value="1"/>
</dbReference>
<dbReference type="InterPro" id="IPR017970">
    <property type="entry name" value="Homeobox_CS"/>
</dbReference>
<dbReference type="PRINTS" id="PR00031">
    <property type="entry name" value="HTHREPRESSR"/>
</dbReference>
<reference evidence="9" key="1">
    <citation type="submission" date="2012-11" db="EMBL/GenBank/DDBJ databases">
        <authorList>
            <person name="Lucero-Rivera Y.E."/>
            <person name="Tovar-Ramirez D."/>
        </authorList>
    </citation>
    <scope>NUCLEOTIDE SEQUENCE</scope>
    <source>
        <tissue evidence="9">Salivary gland</tissue>
    </source>
</reference>
<dbReference type="InterPro" id="IPR050848">
    <property type="entry name" value="Homeobox_TF"/>
</dbReference>
<dbReference type="InterPro" id="IPR009057">
    <property type="entry name" value="Homeodomain-like_sf"/>
</dbReference>
<evidence type="ECO:0000256" key="1">
    <source>
        <dbReference type="ARBA" id="ARBA00004123"/>
    </source>
</evidence>
<feature type="non-terminal residue" evidence="9">
    <location>
        <position position="1"/>
    </location>
</feature>
<proteinExistence type="evidence at transcript level"/>
<dbReference type="AlphaFoldDB" id="L7MEU7"/>
<keyword evidence="3 5" id="KW-0371">Homeobox</keyword>
<comment type="subcellular location">
    <subcellularLocation>
        <location evidence="1 5 6">Nucleus</location>
    </subcellularLocation>
</comment>
<dbReference type="InterPro" id="IPR000047">
    <property type="entry name" value="HTH_motif"/>
</dbReference>
<feature type="DNA-binding region" description="Homeobox" evidence="5">
    <location>
        <begin position="62"/>
        <end position="121"/>
    </location>
</feature>
<protein>
    <submittedName>
        <fullName evidence="9">Putative homeodomain-containing protein</fullName>
    </submittedName>
</protein>
<dbReference type="InterPro" id="IPR020479">
    <property type="entry name" value="HD_metazoa"/>
</dbReference>
<feature type="compositionally biased region" description="Polar residues" evidence="7">
    <location>
        <begin position="136"/>
        <end position="151"/>
    </location>
</feature>
<dbReference type="PRINTS" id="PR00024">
    <property type="entry name" value="HOMEOBOX"/>
</dbReference>
<accession>L7MEU7</accession>
<dbReference type="GO" id="GO:0003677">
    <property type="term" value="F:DNA binding"/>
    <property type="evidence" value="ECO:0007669"/>
    <property type="project" value="UniProtKB-UniRule"/>
</dbReference>
<dbReference type="PANTHER" id="PTHR24333:SF8">
    <property type="entry name" value="HOMEOBOX PROTEIN CEH-62"/>
    <property type="match status" value="1"/>
</dbReference>
<evidence type="ECO:0000256" key="2">
    <source>
        <dbReference type="ARBA" id="ARBA00023125"/>
    </source>
</evidence>
<organism evidence="9">
    <name type="scientific">Rhipicephalus pulchellus</name>
    <name type="common">Yellow backed tick</name>
    <name type="synonym">Dermacentor pulchellus</name>
    <dbReference type="NCBI Taxonomy" id="72859"/>
    <lineage>
        <taxon>Eukaryota</taxon>
        <taxon>Metazoa</taxon>
        <taxon>Ecdysozoa</taxon>
        <taxon>Arthropoda</taxon>
        <taxon>Chelicerata</taxon>
        <taxon>Arachnida</taxon>
        <taxon>Acari</taxon>
        <taxon>Parasitiformes</taxon>
        <taxon>Ixodida</taxon>
        <taxon>Ixodoidea</taxon>
        <taxon>Ixodidae</taxon>
        <taxon>Rhipicephalinae</taxon>
        <taxon>Rhipicephalus</taxon>
        <taxon>Rhipicephalus</taxon>
    </lineage>
</organism>
<keyword evidence="4 5" id="KW-0539">Nucleus</keyword>
<feature type="domain" description="Homeobox" evidence="8">
    <location>
        <begin position="60"/>
        <end position="120"/>
    </location>
</feature>
<evidence type="ECO:0000256" key="5">
    <source>
        <dbReference type="PROSITE-ProRule" id="PRU00108"/>
    </source>
</evidence>
<dbReference type="CDD" id="cd00086">
    <property type="entry name" value="homeodomain"/>
    <property type="match status" value="1"/>
</dbReference>
<dbReference type="PANTHER" id="PTHR24333">
    <property type="entry name" value="HOMEO BOX HB9 LIKE A-RELATED"/>
    <property type="match status" value="1"/>
</dbReference>
<evidence type="ECO:0000256" key="7">
    <source>
        <dbReference type="SAM" id="MobiDB-lite"/>
    </source>
</evidence>
<evidence type="ECO:0000256" key="6">
    <source>
        <dbReference type="RuleBase" id="RU000682"/>
    </source>
</evidence>
<dbReference type="FunFam" id="1.10.10.60:FF:001080">
    <property type="match status" value="1"/>
</dbReference>
<dbReference type="SUPFAM" id="SSF46689">
    <property type="entry name" value="Homeodomain-like"/>
    <property type="match status" value="1"/>
</dbReference>
<feature type="region of interest" description="Disordered" evidence="7">
    <location>
        <begin position="116"/>
        <end position="151"/>
    </location>
</feature>
<evidence type="ECO:0000256" key="4">
    <source>
        <dbReference type="ARBA" id="ARBA00023242"/>
    </source>
</evidence>
<dbReference type="Pfam" id="PF00046">
    <property type="entry name" value="Homeodomain"/>
    <property type="match status" value="1"/>
</dbReference>
<evidence type="ECO:0000259" key="8">
    <source>
        <dbReference type="PROSITE" id="PS50071"/>
    </source>
</evidence>
<dbReference type="EMBL" id="GACK01002682">
    <property type="protein sequence ID" value="JAA62352.1"/>
    <property type="molecule type" value="mRNA"/>
</dbReference>
<dbReference type="SMART" id="SM00389">
    <property type="entry name" value="HOX"/>
    <property type="match status" value="1"/>
</dbReference>
<dbReference type="PROSITE" id="PS50071">
    <property type="entry name" value="HOMEOBOX_2"/>
    <property type="match status" value="1"/>
</dbReference>
<name>L7MEU7_RHIPC</name>
<dbReference type="PROSITE" id="PS00027">
    <property type="entry name" value="HOMEOBOX_1"/>
    <property type="match status" value="1"/>
</dbReference>
<dbReference type="GO" id="GO:0000981">
    <property type="term" value="F:DNA-binding transcription factor activity, RNA polymerase II-specific"/>
    <property type="evidence" value="ECO:0007669"/>
    <property type="project" value="InterPro"/>
</dbReference>
<evidence type="ECO:0000256" key="3">
    <source>
        <dbReference type="ARBA" id="ARBA00023155"/>
    </source>
</evidence>
<feature type="compositionally biased region" description="Basic and acidic residues" evidence="7">
    <location>
        <begin position="117"/>
        <end position="129"/>
    </location>
</feature>
<sequence>HREFGVCLLCKTHWCCSPLLDWQLVAVVVIVGKNDSSAPFHFLSILAAAPPLPSSMALGLLRVREKSTFSESQRTTLEQAYRCKPYVDYQRRMELAMNIGLSEEQVRIWFQNRRAKDRQVAKRRTEPTDRLYSPKAASSSGTPWWTNSSPK</sequence>
<dbReference type="GO" id="GO:0005634">
    <property type="term" value="C:nucleus"/>
    <property type="evidence" value="ECO:0007669"/>
    <property type="project" value="UniProtKB-SubCell"/>
</dbReference>